<dbReference type="Proteomes" id="UP000663866">
    <property type="component" value="Unassembled WGS sequence"/>
</dbReference>
<protein>
    <submittedName>
        <fullName evidence="1">Uncharacterized protein</fullName>
    </submittedName>
</protein>
<evidence type="ECO:0000313" key="1">
    <source>
        <dbReference type="EMBL" id="CAF4455428.1"/>
    </source>
</evidence>
<accession>A0A820STS4</accession>
<dbReference type="AlphaFoldDB" id="A0A820STS4"/>
<dbReference type="EMBL" id="CAJOBG010046895">
    <property type="protein sequence ID" value="CAF4455428.1"/>
    <property type="molecule type" value="Genomic_DNA"/>
</dbReference>
<feature type="non-terminal residue" evidence="1">
    <location>
        <position position="54"/>
    </location>
</feature>
<evidence type="ECO:0000313" key="2">
    <source>
        <dbReference type="Proteomes" id="UP000663866"/>
    </source>
</evidence>
<name>A0A820STS4_9BILA</name>
<proteinExistence type="predicted"/>
<keyword evidence="2" id="KW-1185">Reference proteome</keyword>
<organism evidence="1 2">
    <name type="scientific">Rotaria magnacalcarata</name>
    <dbReference type="NCBI Taxonomy" id="392030"/>
    <lineage>
        <taxon>Eukaryota</taxon>
        <taxon>Metazoa</taxon>
        <taxon>Spiralia</taxon>
        <taxon>Gnathifera</taxon>
        <taxon>Rotifera</taxon>
        <taxon>Eurotatoria</taxon>
        <taxon>Bdelloidea</taxon>
        <taxon>Philodinida</taxon>
        <taxon>Philodinidae</taxon>
        <taxon>Rotaria</taxon>
    </lineage>
</organism>
<gene>
    <name evidence="1" type="ORF">OVN521_LOCUS38122</name>
</gene>
<sequence length="54" mass="5619">MGSGGTIIPLSSPNRNHCGTDTTGWLNGRLPKKIGIIVNESICFASGSDECLIS</sequence>
<reference evidence="1" key="1">
    <citation type="submission" date="2021-02" db="EMBL/GenBank/DDBJ databases">
        <authorList>
            <person name="Nowell W R."/>
        </authorList>
    </citation>
    <scope>NUCLEOTIDE SEQUENCE</scope>
</reference>
<comment type="caution">
    <text evidence="1">The sequence shown here is derived from an EMBL/GenBank/DDBJ whole genome shotgun (WGS) entry which is preliminary data.</text>
</comment>